<dbReference type="AlphaFoldDB" id="A0A0C1MZ29"/>
<dbReference type="STRING" id="86105.NF27_DT00250"/>
<dbReference type="NCBIfam" id="TIGR02780">
    <property type="entry name" value="TrbJ_Ti"/>
    <property type="match status" value="1"/>
</dbReference>
<dbReference type="OrthoDB" id="8217233at2"/>
<feature type="signal peptide" evidence="1">
    <location>
        <begin position="1"/>
        <end position="17"/>
    </location>
</feature>
<dbReference type="InterPro" id="IPR014147">
    <property type="entry name" value="T4SS_TrbJ"/>
</dbReference>
<evidence type="ECO:0000313" key="3">
    <source>
        <dbReference type="Proteomes" id="UP000031258"/>
    </source>
</evidence>
<comment type="caution">
    <text evidence="2">The sequence shown here is derived from an EMBL/GenBank/DDBJ whole genome shotgun (WGS) entry which is preliminary data.</text>
</comment>
<organism evidence="2 3">
    <name type="scientific">Candidatus Jidaibacter acanthamoebae</name>
    <dbReference type="NCBI Taxonomy" id="86105"/>
    <lineage>
        <taxon>Bacteria</taxon>
        <taxon>Pseudomonadati</taxon>
        <taxon>Pseudomonadota</taxon>
        <taxon>Alphaproteobacteria</taxon>
        <taxon>Rickettsiales</taxon>
        <taxon>Candidatus Midichloriaceae</taxon>
        <taxon>Candidatus Jidaibacter</taxon>
    </lineage>
</organism>
<gene>
    <name evidence="2" type="ORF">NF27_DT00250</name>
</gene>
<feature type="chain" id="PRO_5002136163" evidence="1">
    <location>
        <begin position="18"/>
        <end position="257"/>
    </location>
</feature>
<name>A0A0C1MZ29_9RICK</name>
<dbReference type="Proteomes" id="UP000031258">
    <property type="component" value="Unassembled WGS sequence"/>
</dbReference>
<proteinExistence type="predicted"/>
<dbReference type="SUPFAM" id="SSF101082">
    <property type="entry name" value="Typo IV secretion system protein TraC"/>
    <property type="match status" value="1"/>
</dbReference>
<sequence length="257" mass="28896">MKLLLTIICVLPLTALAGGDDVYVQAPTGNATETTQIANNVLLKENSMYQSSILDHQVKMLITQSEMLTKQLEQINDMNKNTKSVSDPVWSNTAQLLQTLGKIVKSGQALSYSSQNINEEFTSKYPGYRTSNNYSKDYQEWSSITMDSIRGSMNAANLQANEFVTEDKLISQLQTMSKTAEGRMQAIQVGNMIATENVQQLRKLRQLQMAQMQAQNNYLVSRNQKEMTKQAALDNFLNVDDPTLNRKYKTFKGGNIK</sequence>
<accession>A0A0C1MZ29</accession>
<evidence type="ECO:0000313" key="2">
    <source>
        <dbReference type="EMBL" id="KIE05251.1"/>
    </source>
</evidence>
<keyword evidence="1" id="KW-0732">Signal</keyword>
<reference evidence="2 3" key="1">
    <citation type="submission" date="2014-11" db="EMBL/GenBank/DDBJ databases">
        <title>A Rickettsiales Symbiont of Amoebae With Ancient Features.</title>
        <authorList>
            <person name="Schulz F."/>
            <person name="Martijn J."/>
            <person name="Wascher F."/>
            <person name="Kostanjsek R."/>
            <person name="Ettema T.J."/>
            <person name="Horn M."/>
        </authorList>
    </citation>
    <scope>NUCLEOTIDE SEQUENCE [LARGE SCALE GENOMIC DNA]</scope>
    <source>
        <strain evidence="2 3">UWC36</strain>
    </source>
</reference>
<dbReference type="EMBL" id="JSWE01000096">
    <property type="protein sequence ID" value="KIE05251.1"/>
    <property type="molecule type" value="Genomic_DNA"/>
</dbReference>
<protein>
    <submittedName>
        <fullName evidence="2">P-type conjugative transfer protein TrbJ</fullName>
    </submittedName>
</protein>
<dbReference type="RefSeq" id="WP_039456268.1">
    <property type="nucleotide sequence ID" value="NZ_JSWE01000096.1"/>
</dbReference>
<evidence type="ECO:0000256" key="1">
    <source>
        <dbReference type="SAM" id="SignalP"/>
    </source>
</evidence>
<keyword evidence="3" id="KW-1185">Reference proteome</keyword>